<feature type="binding site" evidence="3">
    <location>
        <position position="253"/>
    </location>
    <ligand>
        <name>Cu cation</name>
        <dbReference type="ChEBI" id="CHEBI:23378"/>
    </ligand>
</feature>
<reference evidence="7" key="1">
    <citation type="submission" date="2024-04" db="EMBL/GenBank/DDBJ databases">
        <title>Mariniflexile litorale, isolated from the shallow sediments of the Sea of Japan.</title>
        <authorList>
            <person name="Romanenko L."/>
            <person name="Isaeva M."/>
        </authorList>
    </citation>
    <scope>NUCLEOTIDE SEQUENCE [LARGE SCALE GENOMIC DNA]</scope>
    <source>
        <strain evidence="7">KMM 9835</strain>
    </source>
</reference>
<feature type="domain" description="Thioredoxin" evidence="6">
    <location>
        <begin position="214"/>
        <end position="383"/>
    </location>
</feature>
<evidence type="ECO:0000256" key="4">
    <source>
        <dbReference type="PIRSR" id="PIRSR603782-2"/>
    </source>
</evidence>
<gene>
    <name evidence="7" type="ORF">QLS71_016435</name>
</gene>
<dbReference type="Proteomes" id="UP001224325">
    <property type="component" value="Chromosome"/>
</dbReference>
<evidence type="ECO:0000313" key="8">
    <source>
        <dbReference type="Proteomes" id="UP001224325"/>
    </source>
</evidence>
<dbReference type="Gene3D" id="3.40.30.10">
    <property type="entry name" value="Glutaredoxin"/>
    <property type="match status" value="1"/>
</dbReference>
<evidence type="ECO:0000256" key="3">
    <source>
        <dbReference type="PIRSR" id="PIRSR603782-1"/>
    </source>
</evidence>
<keyword evidence="8" id="KW-1185">Reference proteome</keyword>
<evidence type="ECO:0000256" key="2">
    <source>
        <dbReference type="ARBA" id="ARBA00023008"/>
    </source>
</evidence>
<keyword evidence="4" id="KW-1015">Disulfide bond</keyword>
<evidence type="ECO:0000256" key="1">
    <source>
        <dbReference type="ARBA" id="ARBA00010996"/>
    </source>
</evidence>
<organism evidence="7 8">
    <name type="scientific">Mariniflexile litorale</name>
    <dbReference type="NCBI Taxonomy" id="3045158"/>
    <lineage>
        <taxon>Bacteria</taxon>
        <taxon>Pseudomonadati</taxon>
        <taxon>Bacteroidota</taxon>
        <taxon>Flavobacteriia</taxon>
        <taxon>Flavobacteriales</taxon>
        <taxon>Flavobacteriaceae</taxon>
        <taxon>Mariniflexile</taxon>
    </lineage>
</organism>
<protein>
    <submittedName>
        <fullName evidence="7">SCO family protein</fullName>
    </submittedName>
</protein>
<evidence type="ECO:0000259" key="6">
    <source>
        <dbReference type="PROSITE" id="PS51352"/>
    </source>
</evidence>
<feature type="binding site" evidence="3">
    <location>
        <position position="346"/>
    </location>
    <ligand>
        <name>Cu cation</name>
        <dbReference type="ChEBI" id="CHEBI:23378"/>
    </ligand>
</feature>
<comment type="similarity">
    <text evidence="1">Belongs to the SCO1/2 family.</text>
</comment>
<keyword evidence="3" id="KW-0479">Metal-binding</keyword>
<evidence type="ECO:0000256" key="5">
    <source>
        <dbReference type="SAM" id="Phobius"/>
    </source>
</evidence>
<dbReference type="InterPro" id="IPR003782">
    <property type="entry name" value="SCO1/SenC"/>
</dbReference>
<dbReference type="PROSITE" id="PS51352">
    <property type="entry name" value="THIOREDOXIN_2"/>
    <property type="match status" value="1"/>
</dbReference>
<feature type="disulfide bond" description="Redox-active" evidence="4">
    <location>
        <begin position="253"/>
        <end position="259"/>
    </location>
</feature>
<dbReference type="InterPro" id="IPR013766">
    <property type="entry name" value="Thioredoxin_domain"/>
</dbReference>
<sequence>MNRKKYIVPEFDSDTLEEDIAAFVDQADKLKKRTDVLGLLLVESHPLYKERGTNEVNRIQGYILASFEKYGFSLKLLPIALEALESGMSAYIVAASAKAIRGLKRKNPRLVYYLLAGINNIYYRDDTITFNSYKPKWPLEHPTSALKEILLTLQWLGANARDAIVELEVLSVSIEINSNNRKLILETIEKIQRDKNKEENCCNIEIESPINVSKVDYTKIKGLIIQDQDGEILTYGDFFRDKPTVLVFFYTRCENHNKCSLTINKLGKLQQLLKKLELDQKIKTAAMSYDPIFDTPERLKTYALKRHVSFDYLNRVFRVKYKQSMPQILNYFKSEVNYAGNLINKHLIELHIIDELGRPIKSYNRFQWEPEDVVNNLLKYLSKKPKSSLINTFRLQKIGGTLRNIIVPILIAFFPKCPLCWTAYLSVFGISGMSSIPYKPWILPILCVILFINLWFIWRRSNQTKSWIAFYLAIVGTIILILFGPIYMKKPILNIGLVLLITAALLNSIQINILEKIRNVAS</sequence>
<dbReference type="AlphaFoldDB" id="A0AAU7EF23"/>
<keyword evidence="5" id="KW-1133">Transmembrane helix</keyword>
<feature type="binding site" evidence="3">
    <location>
        <position position="259"/>
    </location>
    <ligand>
        <name>Cu cation</name>
        <dbReference type="ChEBI" id="CHEBI:23378"/>
    </ligand>
</feature>
<keyword evidence="5" id="KW-0812">Transmembrane</keyword>
<keyword evidence="5" id="KW-0472">Membrane</keyword>
<accession>A0AAU7EF23</accession>
<evidence type="ECO:0000313" key="7">
    <source>
        <dbReference type="EMBL" id="XBL13898.1"/>
    </source>
</evidence>
<feature type="transmembrane region" description="Helical" evidence="5">
    <location>
        <begin position="405"/>
        <end position="429"/>
    </location>
</feature>
<dbReference type="EMBL" id="CP155618">
    <property type="protein sequence ID" value="XBL13898.1"/>
    <property type="molecule type" value="Genomic_DNA"/>
</dbReference>
<keyword evidence="2 3" id="KW-0186">Copper</keyword>
<dbReference type="RefSeq" id="WP_308992704.1">
    <property type="nucleotide sequence ID" value="NZ_CP155618.1"/>
</dbReference>
<dbReference type="GO" id="GO:0046872">
    <property type="term" value="F:metal ion binding"/>
    <property type="evidence" value="ECO:0007669"/>
    <property type="project" value="UniProtKB-KW"/>
</dbReference>
<dbReference type="KEGG" id="mlil:QLS71_016435"/>
<dbReference type="Pfam" id="PF02630">
    <property type="entry name" value="SCO1-SenC"/>
    <property type="match status" value="1"/>
</dbReference>
<dbReference type="InterPro" id="IPR036249">
    <property type="entry name" value="Thioredoxin-like_sf"/>
</dbReference>
<feature type="transmembrane region" description="Helical" evidence="5">
    <location>
        <begin position="467"/>
        <end position="486"/>
    </location>
</feature>
<dbReference type="SUPFAM" id="SSF52833">
    <property type="entry name" value="Thioredoxin-like"/>
    <property type="match status" value="1"/>
</dbReference>
<name>A0AAU7EF23_9FLAO</name>
<feature type="transmembrane region" description="Helical" evidence="5">
    <location>
        <begin position="492"/>
        <end position="514"/>
    </location>
</feature>
<feature type="transmembrane region" description="Helical" evidence="5">
    <location>
        <begin position="441"/>
        <end position="458"/>
    </location>
</feature>
<proteinExistence type="inferred from homology"/>